<feature type="transmembrane region" description="Helical" evidence="1">
    <location>
        <begin position="279"/>
        <end position="299"/>
    </location>
</feature>
<proteinExistence type="predicted"/>
<organism evidence="2 3">
    <name type="scientific">Caenorhabditis briggsae</name>
    <dbReference type="NCBI Taxonomy" id="6238"/>
    <lineage>
        <taxon>Eukaryota</taxon>
        <taxon>Metazoa</taxon>
        <taxon>Ecdysozoa</taxon>
        <taxon>Nematoda</taxon>
        <taxon>Chromadorea</taxon>
        <taxon>Rhabditida</taxon>
        <taxon>Rhabditina</taxon>
        <taxon>Rhabditomorpha</taxon>
        <taxon>Rhabditoidea</taxon>
        <taxon>Rhabditidae</taxon>
        <taxon>Peloderinae</taxon>
        <taxon>Caenorhabditis</taxon>
    </lineage>
</organism>
<keyword evidence="1" id="KW-1133">Transmembrane helix</keyword>
<name>A0AAE9D470_CAEBR</name>
<accession>A0AAE9D470</accession>
<dbReference type="EMBL" id="CP090895">
    <property type="protein sequence ID" value="ULT91770.1"/>
    <property type="molecule type" value="Genomic_DNA"/>
</dbReference>
<dbReference type="PANTHER" id="PTHR22941">
    <property type="entry name" value="SERPENTINE RECEPTOR"/>
    <property type="match status" value="1"/>
</dbReference>
<feature type="transmembrane region" description="Helical" evidence="1">
    <location>
        <begin position="241"/>
        <end position="267"/>
    </location>
</feature>
<dbReference type="PANTHER" id="PTHR22941:SF301">
    <property type="entry name" value="SERPENTINE RECEPTOR, CLASS H"/>
    <property type="match status" value="1"/>
</dbReference>
<keyword evidence="1" id="KW-0812">Transmembrane</keyword>
<keyword evidence="1" id="KW-0472">Membrane</keyword>
<feature type="transmembrane region" description="Helical" evidence="1">
    <location>
        <begin position="51"/>
        <end position="75"/>
    </location>
</feature>
<protein>
    <recommendedName>
        <fullName evidence="4">Serpentine Receptor, class H</fullName>
    </recommendedName>
</protein>
<dbReference type="Proteomes" id="UP000827892">
    <property type="component" value="Chromosome V"/>
</dbReference>
<dbReference type="AlphaFoldDB" id="A0AAE9D470"/>
<feature type="transmembrane region" description="Helical" evidence="1">
    <location>
        <begin position="20"/>
        <end position="39"/>
    </location>
</feature>
<dbReference type="OMA" id="LVMLYCH"/>
<dbReference type="InterPro" id="IPR053220">
    <property type="entry name" value="Nematode_rcpt-like_serp_H"/>
</dbReference>
<reference evidence="2 3" key="1">
    <citation type="submission" date="2022-02" db="EMBL/GenBank/DDBJ databases">
        <title>Chromosome-level reference genomes for two strains of Caenorhabditis briggsae: an improved platform for comparative genomics.</title>
        <authorList>
            <person name="Stevens L."/>
            <person name="Andersen E.C."/>
        </authorList>
    </citation>
    <scope>NUCLEOTIDE SEQUENCE [LARGE SCALE GENOMIC DNA]</scope>
    <source>
        <strain evidence="2">QX1410_ONT</strain>
        <tissue evidence="2">Whole-organism</tissue>
    </source>
</reference>
<evidence type="ECO:0000313" key="2">
    <source>
        <dbReference type="EMBL" id="ULT91770.1"/>
    </source>
</evidence>
<feature type="transmembrane region" description="Helical" evidence="1">
    <location>
        <begin position="95"/>
        <end position="116"/>
    </location>
</feature>
<feature type="transmembrane region" description="Helical" evidence="1">
    <location>
        <begin position="200"/>
        <end position="220"/>
    </location>
</feature>
<evidence type="ECO:0000256" key="1">
    <source>
        <dbReference type="SAM" id="Phobius"/>
    </source>
</evidence>
<gene>
    <name evidence="2" type="ORF">L3Y34_009439</name>
</gene>
<sequence>MSSSEVSYLSSPEFYSLSLYILGCIAFPIHLFGAWCILVETPETMKRVKWAMFNLHSWGCGLDLLLGILGQPFIVPPVFGGAPLGLLHLFGVDPGIQVYLMVTLMNMVAISTGAIFENRFYILFAEKTWWRYVRYPYYITNVALAFLYYVPTMMDIPDQTLAREWIFEHHPQVKRFDSPDHPIYVVAYNVPDPDWIRVRMIISVTIMVTECLTFFFLLRWQMKKATKLMTMSEKTLAAQKAFLKAINMQIAIPASVIGTPQILLIFIGYFGWNTSELNSFAYVVMSIHGASATLVMLYCHHAYREYCKGLLRGKLSGLKTLNRWSPFVSVTSSDRHRGVQ</sequence>
<evidence type="ECO:0008006" key="4">
    <source>
        <dbReference type="Google" id="ProtNLM"/>
    </source>
</evidence>
<feature type="transmembrane region" description="Helical" evidence="1">
    <location>
        <begin position="137"/>
        <end position="154"/>
    </location>
</feature>
<dbReference type="InterPro" id="IPR019422">
    <property type="entry name" value="7TM_GPCR_serpentine_rcpt_Srh"/>
</dbReference>
<evidence type="ECO:0000313" key="3">
    <source>
        <dbReference type="Proteomes" id="UP000827892"/>
    </source>
</evidence>
<dbReference type="KEGG" id="cbr:CBG_22615"/>
<dbReference type="Pfam" id="PF10318">
    <property type="entry name" value="7TM_GPCR_Srh"/>
    <property type="match status" value="1"/>
</dbReference>